<protein>
    <submittedName>
        <fullName evidence="2">Uncharacterized protein</fullName>
    </submittedName>
</protein>
<proteinExistence type="predicted"/>
<dbReference type="AlphaFoldDB" id="M5G3G5"/>
<evidence type="ECO:0000256" key="1">
    <source>
        <dbReference type="SAM" id="MobiDB-lite"/>
    </source>
</evidence>
<dbReference type="RefSeq" id="XP_040631655.1">
    <property type="nucleotide sequence ID" value="XM_040769756.1"/>
</dbReference>
<feature type="region of interest" description="Disordered" evidence="1">
    <location>
        <begin position="479"/>
        <end position="504"/>
    </location>
</feature>
<feature type="compositionally biased region" description="Low complexity" evidence="1">
    <location>
        <begin position="492"/>
        <end position="502"/>
    </location>
</feature>
<dbReference type="HOGENOM" id="CLU_325715_0_0_1"/>
<dbReference type="EMBL" id="JH795857">
    <property type="protein sequence ID" value="EJU04761.1"/>
    <property type="molecule type" value="Genomic_DNA"/>
</dbReference>
<dbReference type="Proteomes" id="UP000030653">
    <property type="component" value="Unassembled WGS sequence"/>
</dbReference>
<sequence length="885" mass="95284">MSEGRPSQFSQPSTTSTNLTVDYNFEVVDDSEPETISVIPQKGSSLLGSVSPLPLLPHPPRSPLREDEDWIGNQDVYGSDDDFGDVAGGADDPDYDLLPLADTIRHPVRTNGPSREVFILGPPPIPVDVNDGRRRPTLSPPATVHPPRTVRSGLPTPSSDSEGSIHLVFPSAPDYHPPSHENEDAAPALPSHLTDAARSDISELSNDADNERSTVASIASITPSMFSVTSTLSDIGNLPPPSPDALHVILVGHKAADPLKEEILDAVFALYPGQVTARDSSTEASDEASSSTSHTIQFYDYHPPDMGSETMVEEVRVYDLTLRHAVTSYYNITGKMVTPPVPVLTVFFIDPALCKGRVPGFFPSAMIGKSIAVVLPRSDASSPQNLSPMGSEHSDLPKESDYINISRGVDPADLMSAQHVWSNLQASYLFDGIEIRHTVDFDRQVISVDELWAASARHEARSAALKLINPELVASVVRTSSGEESSPGADVSSPSELSASTSTIGGSVHTARGSVHAVQPATDSRLLVNPEPVSQAELSSEFNEKEVTPSHSIYEDARSLVGSLYTSKYAAFLPDLQKTYLRLRRLVHQNPRTLVSVAIAVLAVSVLYLRRGPDGMVQPPQLSLVPLTPPPTFVRPPETSADAAVFTQKVQGMDIPRATPLLTIDTKKKPLGLSTSPQPFSISGVADLKTIDTSLLSLPLNTDLVTVESMQCNTCFQLVGSSRTKSDTIFLGGTTATPNVRVASETGATAVFSSHTDAAIETDESTATITVREVQEAVNTYVHEHNGRARKNVRVFNAMGSRVAKKALGSIVSTLNEDSLHDSTAPEEKLSWYDEFMEPFRQALAARKARTEAMLAEEDSTASKRRPSGEIIQEFLFHGAHAIIG</sequence>
<organism evidence="2 3">
    <name type="scientific">Dacryopinax primogenitus (strain DJM 731)</name>
    <name type="common">Brown rot fungus</name>
    <dbReference type="NCBI Taxonomy" id="1858805"/>
    <lineage>
        <taxon>Eukaryota</taxon>
        <taxon>Fungi</taxon>
        <taxon>Dikarya</taxon>
        <taxon>Basidiomycota</taxon>
        <taxon>Agaricomycotina</taxon>
        <taxon>Dacrymycetes</taxon>
        <taxon>Dacrymycetales</taxon>
        <taxon>Dacrymycetaceae</taxon>
        <taxon>Dacryopinax</taxon>
    </lineage>
</organism>
<reference evidence="2 3" key="1">
    <citation type="journal article" date="2012" name="Science">
        <title>The Paleozoic origin of enzymatic lignin decomposition reconstructed from 31 fungal genomes.</title>
        <authorList>
            <person name="Floudas D."/>
            <person name="Binder M."/>
            <person name="Riley R."/>
            <person name="Barry K."/>
            <person name="Blanchette R.A."/>
            <person name="Henrissat B."/>
            <person name="Martinez A.T."/>
            <person name="Otillar R."/>
            <person name="Spatafora J.W."/>
            <person name="Yadav J.S."/>
            <person name="Aerts A."/>
            <person name="Benoit I."/>
            <person name="Boyd A."/>
            <person name="Carlson A."/>
            <person name="Copeland A."/>
            <person name="Coutinho P.M."/>
            <person name="de Vries R.P."/>
            <person name="Ferreira P."/>
            <person name="Findley K."/>
            <person name="Foster B."/>
            <person name="Gaskell J."/>
            <person name="Glotzer D."/>
            <person name="Gorecki P."/>
            <person name="Heitman J."/>
            <person name="Hesse C."/>
            <person name="Hori C."/>
            <person name="Igarashi K."/>
            <person name="Jurgens J.A."/>
            <person name="Kallen N."/>
            <person name="Kersten P."/>
            <person name="Kohler A."/>
            <person name="Kuees U."/>
            <person name="Kumar T.K.A."/>
            <person name="Kuo A."/>
            <person name="LaButti K."/>
            <person name="Larrondo L.F."/>
            <person name="Lindquist E."/>
            <person name="Ling A."/>
            <person name="Lombard V."/>
            <person name="Lucas S."/>
            <person name="Lundell T."/>
            <person name="Martin R."/>
            <person name="McLaughlin D.J."/>
            <person name="Morgenstern I."/>
            <person name="Morin E."/>
            <person name="Murat C."/>
            <person name="Nagy L.G."/>
            <person name="Nolan M."/>
            <person name="Ohm R.A."/>
            <person name="Patyshakuliyeva A."/>
            <person name="Rokas A."/>
            <person name="Ruiz-Duenas F.J."/>
            <person name="Sabat G."/>
            <person name="Salamov A."/>
            <person name="Samejima M."/>
            <person name="Schmutz J."/>
            <person name="Slot J.C."/>
            <person name="St John F."/>
            <person name="Stenlid J."/>
            <person name="Sun H."/>
            <person name="Sun S."/>
            <person name="Syed K."/>
            <person name="Tsang A."/>
            <person name="Wiebenga A."/>
            <person name="Young D."/>
            <person name="Pisabarro A."/>
            <person name="Eastwood D.C."/>
            <person name="Martin F."/>
            <person name="Cullen D."/>
            <person name="Grigoriev I.V."/>
            <person name="Hibbett D.S."/>
        </authorList>
    </citation>
    <scope>NUCLEOTIDE SEQUENCE [LARGE SCALE GENOMIC DNA]</scope>
    <source>
        <strain evidence="2 3">DJM-731 SS1</strain>
    </source>
</reference>
<evidence type="ECO:0000313" key="3">
    <source>
        <dbReference type="Proteomes" id="UP000030653"/>
    </source>
</evidence>
<feature type="region of interest" description="Disordered" evidence="1">
    <location>
        <begin position="1"/>
        <end position="21"/>
    </location>
</feature>
<feature type="region of interest" description="Disordered" evidence="1">
    <location>
        <begin position="115"/>
        <end position="187"/>
    </location>
</feature>
<accession>M5G3G5</accession>
<feature type="compositionally biased region" description="Low complexity" evidence="1">
    <location>
        <begin position="1"/>
        <end position="17"/>
    </location>
</feature>
<name>M5G3G5_DACPD</name>
<keyword evidence="3" id="KW-1185">Reference proteome</keyword>
<gene>
    <name evidence="2" type="ORF">DACRYDRAFT_114092</name>
</gene>
<evidence type="ECO:0000313" key="2">
    <source>
        <dbReference type="EMBL" id="EJU04761.1"/>
    </source>
</evidence>
<dbReference type="OrthoDB" id="3355201at2759"/>
<dbReference type="GeneID" id="63684818"/>